<dbReference type="KEGG" id="beq:BEWA_050720"/>
<protein>
    <recommendedName>
        <fullName evidence="4">Signal peptide containing protein</fullName>
    </recommendedName>
</protein>
<dbReference type="Pfam" id="PF04385">
    <property type="entry name" value="FAINT"/>
    <property type="match status" value="1"/>
</dbReference>
<name>L1LBF4_THEEQ</name>
<evidence type="ECO:0000256" key="1">
    <source>
        <dbReference type="SAM" id="MobiDB-lite"/>
    </source>
</evidence>
<proteinExistence type="predicted"/>
<dbReference type="GeneID" id="15805172"/>
<keyword evidence="3" id="KW-1185">Reference proteome</keyword>
<evidence type="ECO:0000313" key="2">
    <source>
        <dbReference type="EMBL" id="EKX72604.1"/>
    </source>
</evidence>
<dbReference type="InterPro" id="IPR007480">
    <property type="entry name" value="DUF529"/>
</dbReference>
<organism evidence="2 3">
    <name type="scientific">Theileria equi strain WA</name>
    <dbReference type="NCBI Taxonomy" id="1537102"/>
    <lineage>
        <taxon>Eukaryota</taxon>
        <taxon>Sar</taxon>
        <taxon>Alveolata</taxon>
        <taxon>Apicomplexa</taxon>
        <taxon>Aconoidasida</taxon>
        <taxon>Piroplasmida</taxon>
        <taxon>Theileriidae</taxon>
        <taxon>Theileria</taxon>
    </lineage>
</organism>
<feature type="region of interest" description="Disordered" evidence="1">
    <location>
        <begin position="16"/>
        <end position="41"/>
    </location>
</feature>
<dbReference type="Proteomes" id="UP000031512">
    <property type="component" value="Unassembled WGS sequence"/>
</dbReference>
<dbReference type="RefSeq" id="XP_004832056.1">
    <property type="nucleotide sequence ID" value="XM_004831999.1"/>
</dbReference>
<dbReference type="AlphaFoldDB" id="L1LBF4"/>
<dbReference type="EMBL" id="ACOU01000007">
    <property type="protein sequence ID" value="EKX72604.1"/>
    <property type="molecule type" value="Genomic_DNA"/>
</dbReference>
<dbReference type="VEuPathDB" id="PiroplasmaDB:BEWA_050720"/>
<accession>L1LBF4</accession>
<sequence>MLKQCICDSTEKLAGGVQTEKQEGPQVPQQSVPDTPKELNEDTIDLEDVTDTRYKVVDVDISGIPSRIHLVRPEESGDRPTVPYIEKCFYCVTFLKNGEPKAILVKVDDAHGSYKDKTGCRGKPGWSNTSTYNYTKKLETLKINTDPPKKFTLDISSLKEDERFKLVKEDRDGIATLYYSSQPGHLIEKIVDGDLEVWTASDNQVCYFCELHSKGDSKLLRMHAEKGYAIIFGWYEKSRGKWNVIREKEFYKKLEMSEVTAIT</sequence>
<reference evidence="2 3" key="1">
    <citation type="journal article" date="2012" name="BMC Genomics">
        <title>Comparative genomic analysis and phylogenetic position of Theileria equi.</title>
        <authorList>
            <person name="Kappmeyer L.S."/>
            <person name="Thiagarajan M."/>
            <person name="Herndon D.R."/>
            <person name="Ramsay J.D."/>
            <person name="Caler E."/>
            <person name="Djikeng A."/>
            <person name="Gillespie J.J."/>
            <person name="Lau A.O."/>
            <person name="Roalson E.H."/>
            <person name="Silva J.C."/>
            <person name="Silva M.G."/>
            <person name="Suarez C.E."/>
            <person name="Ueti M.W."/>
            <person name="Nene V.M."/>
            <person name="Mealey R.H."/>
            <person name="Knowles D.P."/>
            <person name="Brayton K.A."/>
        </authorList>
    </citation>
    <scope>NUCLEOTIDE SEQUENCE [LARGE SCALE GENOMIC DNA]</scope>
    <source>
        <strain evidence="2 3">WA</strain>
    </source>
</reference>
<evidence type="ECO:0008006" key="4">
    <source>
        <dbReference type="Google" id="ProtNLM"/>
    </source>
</evidence>
<gene>
    <name evidence="2" type="ORF">BEWA_050720</name>
</gene>
<comment type="caution">
    <text evidence="2">The sequence shown here is derived from an EMBL/GenBank/DDBJ whole genome shotgun (WGS) entry which is preliminary data.</text>
</comment>
<evidence type="ECO:0000313" key="3">
    <source>
        <dbReference type="Proteomes" id="UP000031512"/>
    </source>
</evidence>
<dbReference type="OrthoDB" id="27226at2759"/>